<gene>
    <name evidence="1" type="ORF">FPL14_01730</name>
</gene>
<evidence type="ECO:0000313" key="1">
    <source>
        <dbReference type="EMBL" id="QMV40059.1"/>
    </source>
</evidence>
<organism evidence="1 2">
    <name type="scientific">Cohnella cholangitidis</name>
    <dbReference type="NCBI Taxonomy" id="2598458"/>
    <lineage>
        <taxon>Bacteria</taxon>
        <taxon>Bacillati</taxon>
        <taxon>Bacillota</taxon>
        <taxon>Bacilli</taxon>
        <taxon>Bacillales</taxon>
        <taxon>Paenibacillaceae</taxon>
        <taxon>Cohnella</taxon>
    </lineage>
</organism>
<evidence type="ECO:0000313" key="2">
    <source>
        <dbReference type="Proteomes" id="UP000515679"/>
    </source>
</evidence>
<dbReference type="Proteomes" id="UP000515679">
    <property type="component" value="Chromosome"/>
</dbReference>
<dbReference type="EMBL" id="CP041969">
    <property type="protein sequence ID" value="QMV40059.1"/>
    <property type="molecule type" value="Genomic_DNA"/>
</dbReference>
<proteinExistence type="predicted"/>
<protein>
    <submittedName>
        <fullName evidence="1">Uncharacterized protein</fullName>
    </submittedName>
</protein>
<dbReference type="KEGG" id="cchl:FPL14_01730"/>
<dbReference type="AlphaFoldDB" id="A0A7G5BSX5"/>
<name>A0A7G5BSX5_9BACL</name>
<sequence length="123" mass="13908">MAEGGVGEFIEALKPFLATQNVQITEVNDDLVNMDYNVEINGKSYKIYSGDELDKDIWELSTIRAFGIVNKLLEEASSNERVYILYGGNELRAVFLTNEMFKAIIGSKSILDEDKPIITPEYY</sequence>
<accession>A0A7G5BSX5</accession>
<reference evidence="1 2" key="1">
    <citation type="submission" date="2019-07" db="EMBL/GenBank/DDBJ databases">
        <authorList>
            <person name="Kim J.K."/>
            <person name="Cheong H.-M."/>
            <person name="Choi Y."/>
            <person name="Hwang K.J."/>
            <person name="Lee S."/>
            <person name="Choi C."/>
        </authorList>
    </citation>
    <scope>NUCLEOTIDE SEQUENCE [LARGE SCALE GENOMIC DNA]</scope>
    <source>
        <strain evidence="1 2">KS 22</strain>
    </source>
</reference>
<keyword evidence="2" id="KW-1185">Reference proteome</keyword>
<dbReference type="RefSeq" id="WP_182301394.1">
    <property type="nucleotide sequence ID" value="NZ_CP041969.1"/>
</dbReference>